<dbReference type="CDD" id="cd06529">
    <property type="entry name" value="S24_LexA-like"/>
    <property type="match status" value="1"/>
</dbReference>
<keyword evidence="4" id="KW-1185">Reference proteome</keyword>
<dbReference type="EMBL" id="BAABEY010000018">
    <property type="protein sequence ID" value="GAA4437289.1"/>
    <property type="molecule type" value="Genomic_DNA"/>
</dbReference>
<dbReference type="Gene3D" id="2.10.109.10">
    <property type="entry name" value="Umud Fragment, subunit A"/>
    <property type="match status" value="1"/>
</dbReference>
<feature type="domain" description="Schlafen group 3-like DNA/RNA helicase" evidence="2">
    <location>
        <begin position="191"/>
        <end position="562"/>
    </location>
</feature>
<feature type="domain" description="Peptidase S24/S26A/S26B/S26C" evidence="1">
    <location>
        <begin position="604"/>
        <end position="734"/>
    </location>
</feature>
<accession>A0ABP8LWB8</accession>
<dbReference type="CDD" id="cd10439">
    <property type="entry name" value="GIY-YIG_COG3410"/>
    <property type="match status" value="1"/>
</dbReference>
<gene>
    <name evidence="3" type="ORF">GCM10023091_16260</name>
</gene>
<evidence type="ECO:0000259" key="1">
    <source>
        <dbReference type="Pfam" id="PF00717"/>
    </source>
</evidence>
<dbReference type="InterPro" id="IPR018647">
    <property type="entry name" value="SLFN_3-like_DNA/RNA_helicase"/>
</dbReference>
<dbReference type="Proteomes" id="UP001501508">
    <property type="component" value="Unassembled WGS sequence"/>
</dbReference>
<dbReference type="Gene3D" id="3.40.50.300">
    <property type="entry name" value="P-loop containing nucleotide triphosphate hydrolases"/>
    <property type="match status" value="1"/>
</dbReference>
<protein>
    <recommendedName>
        <fullName evidence="5">GIY-YIG domain-containing protein</fullName>
    </recommendedName>
</protein>
<evidence type="ECO:0000313" key="3">
    <source>
        <dbReference type="EMBL" id="GAA4437289.1"/>
    </source>
</evidence>
<organism evidence="3 4">
    <name type="scientific">Ravibacter arvi</name>
    <dbReference type="NCBI Taxonomy" id="2051041"/>
    <lineage>
        <taxon>Bacteria</taxon>
        <taxon>Pseudomonadati</taxon>
        <taxon>Bacteroidota</taxon>
        <taxon>Cytophagia</taxon>
        <taxon>Cytophagales</taxon>
        <taxon>Spirosomataceae</taxon>
        <taxon>Ravibacter</taxon>
    </lineage>
</organism>
<dbReference type="InterPro" id="IPR027417">
    <property type="entry name" value="P-loop_NTPase"/>
</dbReference>
<dbReference type="InterPro" id="IPR039418">
    <property type="entry name" value="LexA-like"/>
</dbReference>
<dbReference type="InterPro" id="IPR036286">
    <property type="entry name" value="LexA/Signal_pep-like_sf"/>
</dbReference>
<dbReference type="SUPFAM" id="SSF51306">
    <property type="entry name" value="LexA/Signal peptidase"/>
    <property type="match status" value="1"/>
</dbReference>
<dbReference type="RefSeq" id="WP_345027883.1">
    <property type="nucleotide sequence ID" value="NZ_BAABEY010000018.1"/>
</dbReference>
<dbReference type="Pfam" id="PF09848">
    <property type="entry name" value="SLFN-g3_helicase"/>
    <property type="match status" value="1"/>
</dbReference>
<comment type="caution">
    <text evidence="3">The sequence shown here is derived from an EMBL/GenBank/DDBJ whole genome shotgun (WGS) entry which is preliminary data.</text>
</comment>
<reference evidence="4" key="1">
    <citation type="journal article" date="2019" name="Int. J. Syst. Evol. Microbiol.">
        <title>The Global Catalogue of Microorganisms (GCM) 10K type strain sequencing project: providing services to taxonomists for standard genome sequencing and annotation.</title>
        <authorList>
            <consortium name="The Broad Institute Genomics Platform"/>
            <consortium name="The Broad Institute Genome Sequencing Center for Infectious Disease"/>
            <person name="Wu L."/>
            <person name="Ma J."/>
        </authorList>
    </citation>
    <scope>NUCLEOTIDE SEQUENCE [LARGE SCALE GENOMIC DNA]</scope>
    <source>
        <strain evidence="4">JCM 31920</strain>
    </source>
</reference>
<proteinExistence type="predicted"/>
<dbReference type="Pfam" id="PF00717">
    <property type="entry name" value="Peptidase_S24"/>
    <property type="match status" value="1"/>
</dbReference>
<evidence type="ECO:0008006" key="5">
    <source>
        <dbReference type="Google" id="ProtNLM"/>
    </source>
</evidence>
<name>A0ABP8LWB8_9BACT</name>
<dbReference type="InterPro" id="IPR015927">
    <property type="entry name" value="Peptidase_S24_S26A/B/C"/>
</dbReference>
<evidence type="ECO:0000313" key="4">
    <source>
        <dbReference type="Proteomes" id="UP001501508"/>
    </source>
</evidence>
<dbReference type="SUPFAM" id="SSF52540">
    <property type="entry name" value="P-loop containing nucleoside triphosphate hydrolases"/>
    <property type="match status" value="1"/>
</dbReference>
<evidence type="ECO:0000259" key="2">
    <source>
        <dbReference type="Pfam" id="PF09848"/>
    </source>
</evidence>
<sequence length="739" mass="84608">MSATREVSVEISKPYPFSRDGLAVLEQNRWVKNQWPLVYFIENEAAAGTRIGYIGESTHALSRIRNHLGNSQKNSLLTQVSIIASERFNKSATLDIESSLIQYVTAEGTYQLLNGNYGLSNHRYYEQDLYKGLFRQLWSQLRKRKIVNRSLTEIENSQLFKYSPYKSLNEDQYRSVLEILEGLTTRQSNRIFVRGSAGTGKTILATYLVKLLRSDVGAEDDADDEALEEVRYIRQFQTAYPNARIGMVVAMKSLRKTLKNVFEKIPGLKASMVMSPSETFNLGEKYDLLIADEAHRLRQYRNISWAGAFRKNNQKLGLDPSVNSGLANPGTELDWILANSKNQLFFYDPDQSIRPSDVEEARFTALLNEQHVIRLSLHSQMRVQGGSDYLRFVDDLLHLKRTDPEPYKSTGYDLMLFDSLPDLCAVLAEKEQEHRLCRLVAGYAWPWASKENKKAVDIEIDGMQFQWNQVDEDWINSPTAAREIGCIHTTMGYDLNYTGVIFGREIRYNPATHSIEIAPEHYHDANGKKSIRDPEALKSYIINIYKNMMYRGIRGTYVYACDAALREYLKQHIPAYREVQPFRFLSPEEALESHRAVPFADIYAAAGTFSELQLHEVSQWIELPFDVADRDRYFVCQVIGESMNKVIPNDAYCLFRRDEGGTRNGKIVLAQSTRFPDAEFGSGYTVKRYRSAKSSNAETWGHDSITLYPESDDPAHKPIELLKDEAVDFKVIGVFERVI</sequence>